<gene>
    <name evidence="9" type="primary">surE</name>
    <name evidence="11" type="ORF">JGI23_00290</name>
</gene>
<dbReference type="NCBIfam" id="NF001490">
    <property type="entry name" value="PRK00346.1-4"/>
    <property type="match status" value="1"/>
</dbReference>
<protein>
    <recommendedName>
        <fullName evidence="9">5'-nucleotidase SurE</fullName>
        <ecNumber evidence="9">3.1.3.5</ecNumber>
    </recommendedName>
    <alternativeName>
        <fullName evidence="9">Nucleoside 5'-monophosphate phosphohydrolase</fullName>
    </alternativeName>
</protein>
<name>A0A0P1MQ25_9BACT</name>
<evidence type="ECO:0000256" key="3">
    <source>
        <dbReference type="ARBA" id="ARBA00004496"/>
    </source>
</evidence>
<dbReference type="GO" id="GO:0046872">
    <property type="term" value="F:metal ion binding"/>
    <property type="evidence" value="ECO:0007669"/>
    <property type="project" value="UniProtKB-UniRule"/>
</dbReference>
<dbReference type="OrthoDB" id="9780815at2"/>
<dbReference type="AlphaFoldDB" id="A0A0P1MQ25"/>
<comment type="similarity">
    <text evidence="4 9">Belongs to the SurE nucleotidase family.</text>
</comment>
<feature type="binding site" evidence="9">
    <location>
        <position position="8"/>
    </location>
    <ligand>
        <name>a divalent metal cation</name>
        <dbReference type="ChEBI" id="CHEBI:60240"/>
    </ligand>
</feature>
<organism evidence="11 12">
    <name type="scientific">Candidatus Chryseopegocella kryptomonas</name>
    <dbReference type="NCBI Taxonomy" id="1633643"/>
    <lineage>
        <taxon>Bacteria</taxon>
        <taxon>Pseudomonadati</taxon>
        <taxon>Candidatus Kryptoniota</taxon>
        <taxon>Candidatus Chryseopegocella</taxon>
    </lineage>
</organism>
<keyword evidence="12" id="KW-1185">Reference proteome</keyword>
<evidence type="ECO:0000256" key="7">
    <source>
        <dbReference type="ARBA" id="ARBA00022741"/>
    </source>
</evidence>
<dbReference type="HAMAP" id="MF_00060">
    <property type="entry name" value="SurE"/>
    <property type="match status" value="1"/>
</dbReference>
<dbReference type="GO" id="GO:0004309">
    <property type="term" value="F:exopolyphosphatase activity"/>
    <property type="evidence" value="ECO:0007669"/>
    <property type="project" value="TreeGrafter"/>
</dbReference>
<keyword evidence="8 9" id="KW-0378">Hydrolase</keyword>
<dbReference type="PANTHER" id="PTHR30457:SF12">
    <property type="entry name" value="5'_3'-NUCLEOTIDASE SURE"/>
    <property type="match status" value="1"/>
</dbReference>
<dbReference type="GO" id="GO:0005737">
    <property type="term" value="C:cytoplasm"/>
    <property type="evidence" value="ECO:0007669"/>
    <property type="project" value="UniProtKB-SubCell"/>
</dbReference>
<keyword evidence="7 9" id="KW-0547">Nucleotide-binding</keyword>
<feature type="binding site" evidence="9">
    <location>
        <position position="9"/>
    </location>
    <ligand>
        <name>a divalent metal cation</name>
        <dbReference type="ChEBI" id="CHEBI:60240"/>
    </ligand>
</feature>
<dbReference type="Pfam" id="PF01975">
    <property type="entry name" value="SurE"/>
    <property type="match status" value="1"/>
</dbReference>
<sequence>MHILVSNDDGINSEGIWALVNELKKVADVTVVAPEKQMSAVGHAITVQYPLRVNPFYKNGEFFGYAVDGTPADAVKLAVKAILKDKKIDLLISGINHGTNTSINIIYSGTVSAATEGTILGIPSIAISLATYAPNPDFTFSAKFAVKLAEFVFKNGLPRGTLLNVNVPPVPENEIKGVRVTRQGNAFWDDWFELRKDPNGRDYYWLTGKFVNYDQEDLDADHTAVQNNFISITPIHFDLTNYKMIEVLKNSGLENLLQGLDKD</sequence>
<comment type="cofactor">
    <cofactor evidence="2">
        <name>Mg(2+)</name>
        <dbReference type="ChEBI" id="CHEBI:18420"/>
    </cofactor>
</comment>
<evidence type="ECO:0000259" key="10">
    <source>
        <dbReference type="Pfam" id="PF01975"/>
    </source>
</evidence>
<dbReference type="NCBIfam" id="NF001492">
    <property type="entry name" value="PRK00346.2-2"/>
    <property type="match status" value="1"/>
</dbReference>
<dbReference type="GO" id="GO:0008254">
    <property type="term" value="F:3'-nucleotidase activity"/>
    <property type="evidence" value="ECO:0007669"/>
    <property type="project" value="TreeGrafter"/>
</dbReference>
<comment type="catalytic activity">
    <reaction evidence="1 9">
        <text>a ribonucleoside 5'-phosphate + H2O = a ribonucleoside + phosphate</text>
        <dbReference type="Rhea" id="RHEA:12484"/>
        <dbReference type="ChEBI" id="CHEBI:15377"/>
        <dbReference type="ChEBI" id="CHEBI:18254"/>
        <dbReference type="ChEBI" id="CHEBI:43474"/>
        <dbReference type="ChEBI" id="CHEBI:58043"/>
        <dbReference type="EC" id="3.1.3.5"/>
    </reaction>
</comment>
<feature type="binding site" evidence="9">
    <location>
        <position position="39"/>
    </location>
    <ligand>
        <name>a divalent metal cation</name>
        <dbReference type="ChEBI" id="CHEBI:60240"/>
    </ligand>
</feature>
<dbReference type="InterPro" id="IPR030048">
    <property type="entry name" value="SurE"/>
</dbReference>
<feature type="domain" description="Survival protein SurE-like phosphatase/nucleotidase" evidence="10">
    <location>
        <begin position="3"/>
        <end position="189"/>
    </location>
</feature>
<reference evidence="12" key="1">
    <citation type="submission" date="2015-11" db="EMBL/GenBank/DDBJ databases">
        <authorList>
            <person name="Varghese N."/>
        </authorList>
    </citation>
    <scope>NUCLEOTIDE SEQUENCE [LARGE SCALE GENOMIC DNA]</scope>
    <source>
        <strain evidence="12">JGI-23</strain>
    </source>
</reference>
<proteinExistence type="inferred from homology"/>
<evidence type="ECO:0000256" key="1">
    <source>
        <dbReference type="ARBA" id="ARBA00000815"/>
    </source>
</evidence>
<evidence type="ECO:0000313" key="12">
    <source>
        <dbReference type="Proteomes" id="UP000199197"/>
    </source>
</evidence>
<evidence type="ECO:0000256" key="9">
    <source>
        <dbReference type="HAMAP-Rule" id="MF_00060"/>
    </source>
</evidence>
<evidence type="ECO:0000313" key="11">
    <source>
        <dbReference type="EMBL" id="CUS97362.1"/>
    </source>
</evidence>
<dbReference type="EMBL" id="CZVW01000002">
    <property type="protein sequence ID" value="CUS97362.1"/>
    <property type="molecule type" value="Genomic_DNA"/>
</dbReference>
<evidence type="ECO:0000256" key="4">
    <source>
        <dbReference type="ARBA" id="ARBA00011062"/>
    </source>
</evidence>
<evidence type="ECO:0000256" key="2">
    <source>
        <dbReference type="ARBA" id="ARBA00001946"/>
    </source>
</evidence>
<dbReference type="Proteomes" id="UP000199197">
    <property type="component" value="Unassembled WGS sequence"/>
</dbReference>
<dbReference type="PANTHER" id="PTHR30457">
    <property type="entry name" value="5'-NUCLEOTIDASE SURE"/>
    <property type="match status" value="1"/>
</dbReference>
<evidence type="ECO:0000256" key="5">
    <source>
        <dbReference type="ARBA" id="ARBA00022490"/>
    </source>
</evidence>
<dbReference type="GO" id="GO:0008253">
    <property type="term" value="F:5'-nucleotidase activity"/>
    <property type="evidence" value="ECO:0007669"/>
    <property type="project" value="UniProtKB-UniRule"/>
</dbReference>
<dbReference type="Gene3D" id="3.40.1210.10">
    <property type="entry name" value="Survival protein SurE-like phosphatase/nucleotidase"/>
    <property type="match status" value="1"/>
</dbReference>
<dbReference type="EC" id="3.1.3.5" evidence="9"/>
<comment type="function">
    <text evidence="9">Nucleotidase that shows phosphatase activity on nucleoside 5'-monophosphates.</text>
</comment>
<dbReference type="SUPFAM" id="SSF64167">
    <property type="entry name" value="SurE-like"/>
    <property type="match status" value="1"/>
</dbReference>
<dbReference type="FunFam" id="3.40.1210.10:FF:000001">
    <property type="entry name" value="5'/3'-nucleotidase SurE"/>
    <property type="match status" value="1"/>
</dbReference>
<keyword evidence="6 9" id="KW-0479">Metal-binding</keyword>
<dbReference type="InterPro" id="IPR002828">
    <property type="entry name" value="SurE-like_Pase/nucleotidase"/>
</dbReference>
<evidence type="ECO:0000256" key="8">
    <source>
        <dbReference type="ARBA" id="ARBA00022801"/>
    </source>
</evidence>
<comment type="subcellular location">
    <subcellularLocation>
        <location evidence="3 9">Cytoplasm</location>
    </subcellularLocation>
</comment>
<feature type="binding site" evidence="9">
    <location>
        <position position="96"/>
    </location>
    <ligand>
        <name>a divalent metal cation</name>
        <dbReference type="ChEBI" id="CHEBI:60240"/>
    </ligand>
</feature>
<evidence type="ECO:0000256" key="6">
    <source>
        <dbReference type="ARBA" id="ARBA00022723"/>
    </source>
</evidence>
<dbReference type="InterPro" id="IPR036523">
    <property type="entry name" value="SurE-like_sf"/>
</dbReference>
<comment type="cofactor">
    <cofactor evidence="9">
        <name>a divalent metal cation</name>
        <dbReference type="ChEBI" id="CHEBI:60240"/>
    </cofactor>
    <text evidence="9">Binds 1 divalent metal cation per subunit.</text>
</comment>
<accession>A0A0P1MQ25</accession>
<dbReference type="GO" id="GO:0000166">
    <property type="term" value="F:nucleotide binding"/>
    <property type="evidence" value="ECO:0007669"/>
    <property type="project" value="UniProtKB-KW"/>
</dbReference>
<dbReference type="RefSeq" id="WP_092347347.1">
    <property type="nucleotide sequence ID" value="NZ_CZVW01000002.1"/>
</dbReference>
<dbReference type="NCBIfam" id="TIGR00087">
    <property type="entry name" value="surE"/>
    <property type="match status" value="1"/>
</dbReference>
<keyword evidence="5 9" id="KW-0963">Cytoplasm</keyword>